<dbReference type="EMBL" id="CM031831">
    <property type="protein sequence ID" value="KAG6705156.1"/>
    <property type="molecule type" value="Genomic_DNA"/>
</dbReference>
<dbReference type="PANTHER" id="PTHR36054">
    <property type="entry name" value="PROTEIN SICKLE"/>
    <property type="match status" value="1"/>
</dbReference>
<feature type="compositionally biased region" description="Polar residues" evidence="1">
    <location>
        <begin position="303"/>
        <end position="317"/>
    </location>
</feature>
<name>A0A922JE63_CARIL</name>
<proteinExistence type="predicted"/>
<dbReference type="PANTHER" id="PTHR36054:SF2">
    <property type="entry name" value="PROTEIN SICKLE"/>
    <property type="match status" value="1"/>
</dbReference>
<feature type="compositionally biased region" description="Polar residues" evidence="1">
    <location>
        <begin position="97"/>
        <end position="109"/>
    </location>
</feature>
<gene>
    <name evidence="2" type="ORF">I3842_07G167400</name>
</gene>
<accession>A0A922JE63</accession>
<feature type="compositionally biased region" description="Polar residues" evidence="1">
    <location>
        <begin position="152"/>
        <end position="162"/>
    </location>
</feature>
<dbReference type="GO" id="GO:0000398">
    <property type="term" value="P:mRNA splicing, via spliceosome"/>
    <property type="evidence" value="ECO:0007669"/>
    <property type="project" value="InterPro"/>
</dbReference>
<dbReference type="AlphaFoldDB" id="A0A922JE63"/>
<feature type="region of interest" description="Disordered" evidence="1">
    <location>
        <begin position="1"/>
        <end position="29"/>
    </location>
</feature>
<sequence length="356" mass="38489">MEESAKRRVRLKAMRMQADEAEVPTIRMQADQAEVPNNAQRSGMPGCLSNPLVETATTEVWESYAPRFDFYTDPMSAFSDSRKSSKAGNQIGPDCFSSPSNNGPPMSRFSSSLPVFIRFDIAGPRNTSLAHQNQSNWSPNQIMYQPQGMASPHQSPVGTASPFSMHPQTPEFWNGSTGPTSYSSSSNPSRGGHLPSPGFGPRGSPYSKTGQGRGYWASHSPSPGSGRGGPRPTSGRGGSRWYGSSRSPGLGQSSGQGRGSHARFSAPGRPLGPEQFYYESMLEDPWKFSKPVMWQSMHASGNYLNTPDSSRNWTTKSHSTKKARASEALNKSSNQPSLAEYLAASFKEAVDDGAST</sequence>
<feature type="region of interest" description="Disordered" evidence="1">
    <location>
        <begin position="127"/>
        <end position="274"/>
    </location>
</feature>
<dbReference type="OrthoDB" id="1935385at2759"/>
<feature type="compositionally biased region" description="Polar residues" evidence="1">
    <location>
        <begin position="127"/>
        <end position="144"/>
    </location>
</feature>
<dbReference type="Proteomes" id="UP000811246">
    <property type="component" value="Chromosome 7"/>
</dbReference>
<dbReference type="GO" id="GO:0035196">
    <property type="term" value="P:miRNA processing"/>
    <property type="evidence" value="ECO:0007669"/>
    <property type="project" value="InterPro"/>
</dbReference>
<feature type="compositionally biased region" description="Low complexity" evidence="1">
    <location>
        <begin position="241"/>
        <end position="251"/>
    </location>
</feature>
<organism evidence="2 3">
    <name type="scientific">Carya illinoinensis</name>
    <name type="common">Pecan</name>
    <dbReference type="NCBI Taxonomy" id="32201"/>
    <lineage>
        <taxon>Eukaryota</taxon>
        <taxon>Viridiplantae</taxon>
        <taxon>Streptophyta</taxon>
        <taxon>Embryophyta</taxon>
        <taxon>Tracheophyta</taxon>
        <taxon>Spermatophyta</taxon>
        <taxon>Magnoliopsida</taxon>
        <taxon>eudicotyledons</taxon>
        <taxon>Gunneridae</taxon>
        <taxon>Pentapetalae</taxon>
        <taxon>rosids</taxon>
        <taxon>fabids</taxon>
        <taxon>Fagales</taxon>
        <taxon>Juglandaceae</taxon>
        <taxon>Carya</taxon>
    </lineage>
</organism>
<feature type="compositionally biased region" description="Low complexity" evidence="1">
    <location>
        <begin position="174"/>
        <end position="189"/>
    </location>
</feature>
<dbReference type="InterPro" id="IPR039292">
    <property type="entry name" value="SICKLE"/>
</dbReference>
<comment type="caution">
    <text evidence="2">The sequence shown here is derived from an EMBL/GenBank/DDBJ whole genome shotgun (WGS) entry which is preliminary data.</text>
</comment>
<protein>
    <submittedName>
        <fullName evidence="2">Uncharacterized protein</fullName>
    </submittedName>
</protein>
<evidence type="ECO:0000256" key="1">
    <source>
        <dbReference type="SAM" id="MobiDB-lite"/>
    </source>
</evidence>
<evidence type="ECO:0000313" key="3">
    <source>
        <dbReference type="Proteomes" id="UP000811246"/>
    </source>
</evidence>
<reference evidence="2" key="1">
    <citation type="submission" date="2021-01" db="EMBL/GenBank/DDBJ databases">
        <authorList>
            <person name="Lovell J.T."/>
            <person name="Bentley N."/>
            <person name="Bhattarai G."/>
            <person name="Jenkins J.W."/>
            <person name="Sreedasyam A."/>
            <person name="Alarcon Y."/>
            <person name="Bock C."/>
            <person name="Boston L."/>
            <person name="Carlson J."/>
            <person name="Cervantes K."/>
            <person name="Clermont K."/>
            <person name="Krom N."/>
            <person name="Kubenka K."/>
            <person name="Mamidi S."/>
            <person name="Mattison C."/>
            <person name="Monteros M."/>
            <person name="Pisani C."/>
            <person name="Plott C."/>
            <person name="Rajasekar S."/>
            <person name="Rhein H.S."/>
            <person name="Rohla C."/>
            <person name="Song M."/>
            <person name="Hilaire R.S."/>
            <person name="Shu S."/>
            <person name="Wells L."/>
            <person name="Wang X."/>
            <person name="Webber J."/>
            <person name="Heerema R.J."/>
            <person name="Klein P."/>
            <person name="Conner P."/>
            <person name="Grauke L."/>
            <person name="Grimwood J."/>
            <person name="Schmutz J."/>
            <person name="Randall J.J."/>
        </authorList>
    </citation>
    <scope>NUCLEOTIDE SEQUENCE</scope>
    <source>
        <tissue evidence="2">Leaf</tissue>
    </source>
</reference>
<evidence type="ECO:0000313" key="2">
    <source>
        <dbReference type="EMBL" id="KAG6705156.1"/>
    </source>
</evidence>
<feature type="compositionally biased region" description="Gly residues" evidence="1">
    <location>
        <begin position="225"/>
        <end position="240"/>
    </location>
</feature>
<feature type="region of interest" description="Disordered" evidence="1">
    <location>
        <begin position="303"/>
        <end position="334"/>
    </location>
</feature>
<feature type="region of interest" description="Disordered" evidence="1">
    <location>
        <begin position="81"/>
        <end position="109"/>
    </location>
</feature>